<evidence type="ECO:0000256" key="1">
    <source>
        <dbReference type="SAM" id="MobiDB-lite"/>
    </source>
</evidence>
<dbReference type="AlphaFoldDB" id="A0A853ZWU3"/>
<comment type="caution">
    <text evidence="2">The sequence shown here is derived from an EMBL/GenBank/DDBJ whole genome shotgun (WGS) entry which is preliminary data.</text>
</comment>
<organism evidence="2 3">
    <name type="scientific">Pseudomonas versuta</name>
    <dbReference type="NCBI Taxonomy" id="1788301"/>
    <lineage>
        <taxon>Bacteria</taxon>
        <taxon>Pseudomonadati</taxon>
        <taxon>Pseudomonadota</taxon>
        <taxon>Gammaproteobacteria</taxon>
        <taxon>Pseudomonadales</taxon>
        <taxon>Pseudomonadaceae</taxon>
        <taxon>Pseudomonas</taxon>
    </lineage>
</organism>
<gene>
    <name evidence="2" type="ORF">BOH74_01460</name>
</gene>
<evidence type="ECO:0000313" key="3">
    <source>
        <dbReference type="Proteomes" id="UP000185990"/>
    </source>
</evidence>
<accession>A0A853ZWU3</accession>
<reference evidence="2 3" key="1">
    <citation type="submission" date="2016-11" db="EMBL/GenBank/DDBJ databases">
        <title>Draft genome of Pseudomonas versuta A4R1.12.</title>
        <authorList>
            <person name="See-Too W.-S."/>
        </authorList>
    </citation>
    <scope>NUCLEOTIDE SEQUENCE [LARGE SCALE GENOMIC DNA]</scope>
    <source>
        <strain evidence="2 3">A4R1.12</strain>
    </source>
</reference>
<name>A0A853ZWU3_9PSED</name>
<evidence type="ECO:0000313" key="2">
    <source>
        <dbReference type="EMBL" id="OKA29111.1"/>
    </source>
</evidence>
<proteinExistence type="predicted"/>
<feature type="region of interest" description="Disordered" evidence="1">
    <location>
        <begin position="37"/>
        <end position="73"/>
    </location>
</feature>
<dbReference type="Proteomes" id="UP000185990">
    <property type="component" value="Unassembled WGS sequence"/>
</dbReference>
<sequence>MTNIGQAASFSGGWAKNCRGYDRPDCLIIAGLNARAAEPQAPRRTPGFDTPASAHQRQFDEKRMTLQRWKTST</sequence>
<protein>
    <submittedName>
        <fullName evidence="2">Uncharacterized protein</fullName>
    </submittedName>
</protein>
<dbReference type="EMBL" id="MPJD01000003">
    <property type="protein sequence ID" value="OKA29111.1"/>
    <property type="molecule type" value="Genomic_DNA"/>
</dbReference>